<dbReference type="EnsemblFungi" id="EJT68657">
    <property type="protein sequence ID" value="EJT68657"/>
    <property type="gene ID" value="GGTG_13773"/>
</dbReference>
<reference evidence="3" key="5">
    <citation type="submission" date="2018-04" db="UniProtKB">
        <authorList>
            <consortium name="EnsemblFungi"/>
        </authorList>
    </citation>
    <scope>IDENTIFICATION</scope>
    <source>
        <strain evidence="3">R3-111a-1</strain>
    </source>
</reference>
<dbReference type="Proteomes" id="UP000006039">
    <property type="component" value="Unassembled WGS sequence"/>
</dbReference>
<dbReference type="EMBL" id="GL385444">
    <property type="protein sequence ID" value="EJT68657.1"/>
    <property type="molecule type" value="Genomic_DNA"/>
</dbReference>
<accession>J3PJT4</accession>
<reference evidence="3" key="4">
    <citation type="journal article" date="2015" name="G3 (Bethesda)">
        <title>Genome sequences of three phytopathogenic species of the Magnaporthaceae family of fungi.</title>
        <authorList>
            <person name="Okagaki L.H."/>
            <person name="Nunes C.C."/>
            <person name="Sailsbery J."/>
            <person name="Clay B."/>
            <person name="Brown D."/>
            <person name="John T."/>
            <person name="Oh Y."/>
            <person name="Young N."/>
            <person name="Fitzgerald M."/>
            <person name="Haas B.J."/>
            <person name="Zeng Q."/>
            <person name="Young S."/>
            <person name="Adiconis X."/>
            <person name="Fan L."/>
            <person name="Levin J.Z."/>
            <person name="Mitchell T.K."/>
            <person name="Okubara P.A."/>
            <person name="Farman M.L."/>
            <person name="Kohn L.M."/>
            <person name="Birren B."/>
            <person name="Ma L.-J."/>
            <person name="Dean R.A."/>
        </authorList>
    </citation>
    <scope>NUCLEOTIDE SEQUENCE</scope>
    <source>
        <strain evidence="3">R3-111a-1</strain>
    </source>
</reference>
<feature type="region of interest" description="Disordered" evidence="1">
    <location>
        <begin position="90"/>
        <end position="109"/>
    </location>
</feature>
<gene>
    <name evidence="3" type="primary">20354231</name>
    <name evidence="2" type="ORF">GGTG_13773</name>
</gene>
<feature type="region of interest" description="Disordered" evidence="1">
    <location>
        <begin position="39"/>
        <end position="63"/>
    </location>
</feature>
<evidence type="ECO:0000256" key="1">
    <source>
        <dbReference type="SAM" id="MobiDB-lite"/>
    </source>
</evidence>
<dbReference type="RefSeq" id="XP_009229956.1">
    <property type="nucleotide sequence ID" value="XM_009231692.1"/>
</dbReference>
<dbReference type="GeneID" id="20354231"/>
<proteinExistence type="predicted"/>
<dbReference type="VEuPathDB" id="FungiDB:GGTG_13773"/>
<reference evidence="2" key="2">
    <citation type="submission" date="2010-07" db="EMBL/GenBank/DDBJ databases">
        <authorList>
            <consortium name="The Broad Institute Genome Sequencing Platform"/>
            <consortium name="Broad Institute Genome Sequencing Center for Infectious Disease"/>
            <person name="Ma L.-J."/>
            <person name="Dead R."/>
            <person name="Young S."/>
            <person name="Zeng Q."/>
            <person name="Koehrsen M."/>
            <person name="Alvarado L."/>
            <person name="Berlin A."/>
            <person name="Chapman S.B."/>
            <person name="Chen Z."/>
            <person name="Freedman E."/>
            <person name="Gellesch M."/>
            <person name="Goldberg J."/>
            <person name="Griggs A."/>
            <person name="Gujja S."/>
            <person name="Heilman E.R."/>
            <person name="Heiman D."/>
            <person name="Hepburn T."/>
            <person name="Howarth C."/>
            <person name="Jen D."/>
            <person name="Larson L."/>
            <person name="Mehta T."/>
            <person name="Neiman D."/>
            <person name="Pearson M."/>
            <person name="Roberts A."/>
            <person name="Saif S."/>
            <person name="Shea T."/>
            <person name="Shenoy N."/>
            <person name="Sisk P."/>
            <person name="Stolte C."/>
            <person name="Sykes S."/>
            <person name="Walk T."/>
            <person name="White J."/>
            <person name="Yandava C."/>
            <person name="Haas B."/>
            <person name="Nusbaum C."/>
            <person name="Birren B."/>
        </authorList>
    </citation>
    <scope>NUCLEOTIDE SEQUENCE</scope>
    <source>
        <strain evidence="2">R3-111a-1</strain>
    </source>
</reference>
<reference evidence="4" key="1">
    <citation type="submission" date="2010-07" db="EMBL/GenBank/DDBJ databases">
        <title>The genome sequence of Gaeumannomyces graminis var. tritici strain R3-111a-1.</title>
        <authorList>
            <consortium name="The Broad Institute Genome Sequencing Platform"/>
            <person name="Ma L.-J."/>
            <person name="Dead R."/>
            <person name="Young S."/>
            <person name="Zeng Q."/>
            <person name="Koehrsen M."/>
            <person name="Alvarado L."/>
            <person name="Berlin A."/>
            <person name="Chapman S.B."/>
            <person name="Chen Z."/>
            <person name="Freedman E."/>
            <person name="Gellesch M."/>
            <person name="Goldberg J."/>
            <person name="Griggs A."/>
            <person name="Gujja S."/>
            <person name="Heilman E.R."/>
            <person name="Heiman D."/>
            <person name="Hepburn T."/>
            <person name="Howarth C."/>
            <person name="Jen D."/>
            <person name="Larson L."/>
            <person name="Mehta T."/>
            <person name="Neiman D."/>
            <person name="Pearson M."/>
            <person name="Roberts A."/>
            <person name="Saif S."/>
            <person name="Shea T."/>
            <person name="Shenoy N."/>
            <person name="Sisk P."/>
            <person name="Stolte C."/>
            <person name="Sykes S."/>
            <person name="Walk T."/>
            <person name="White J."/>
            <person name="Yandava C."/>
            <person name="Haas B."/>
            <person name="Nusbaum C."/>
            <person name="Birren B."/>
        </authorList>
    </citation>
    <scope>NUCLEOTIDE SEQUENCE [LARGE SCALE GENOMIC DNA]</scope>
    <source>
        <strain evidence="4">R3-111a-1</strain>
    </source>
</reference>
<dbReference type="AlphaFoldDB" id="J3PJT4"/>
<keyword evidence="4" id="KW-1185">Reference proteome</keyword>
<name>J3PJT4_GAET3</name>
<organism evidence="2">
    <name type="scientific">Gaeumannomyces tritici (strain R3-111a-1)</name>
    <name type="common">Wheat and barley take-all root rot fungus</name>
    <name type="synonym">Gaeumannomyces graminis var. tritici</name>
    <dbReference type="NCBI Taxonomy" id="644352"/>
    <lineage>
        <taxon>Eukaryota</taxon>
        <taxon>Fungi</taxon>
        <taxon>Dikarya</taxon>
        <taxon>Ascomycota</taxon>
        <taxon>Pezizomycotina</taxon>
        <taxon>Sordariomycetes</taxon>
        <taxon>Sordariomycetidae</taxon>
        <taxon>Magnaporthales</taxon>
        <taxon>Magnaporthaceae</taxon>
        <taxon>Gaeumannomyces</taxon>
    </lineage>
</organism>
<reference evidence="2" key="3">
    <citation type="submission" date="2010-09" db="EMBL/GenBank/DDBJ databases">
        <title>Annotation of Gaeumannomyces graminis var. tritici R3-111a-1.</title>
        <authorList>
            <consortium name="The Broad Institute Genome Sequencing Platform"/>
            <person name="Ma L.-J."/>
            <person name="Dead R."/>
            <person name="Young S.K."/>
            <person name="Zeng Q."/>
            <person name="Gargeya S."/>
            <person name="Fitzgerald M."/>
            <person name="Haas B."/>
            <person name="Abouelleil A."/>
            <person name="Alvarado L."/>
            <person name="Arachchi H.M."/>
            <person name="Berlin A."/>
            <person name="Brown A."/>
            <person name="Chapman S.B."/>
            <person name="Chen Z."/>
            <person name="Dunbar C."/>
            <person name="Freedman E."/>
            <person name="Gearin G."/>
            <person name="Gellesch M."/>
            <person name="Goldberg J."/>
            <person name="Griggs A."/>
            <person name="Gujja S."/>
            <person name="Heiman D."/>
            <person name="Howarth C."/>
            <person name="Larson L."/>
            <person name="Lui A."/>
            <person name="MacDonald P.J.P."/>
            <person name="Mehta T."/>
            <person name="Montmayeur A."/>
            <person name="Murphy C."/>
            <person name="Neiman D."/>
            <person name="Pearson M."/>
            <person name="Priest M."/>
            <person name="Roberts A."/>
            <person name="Saif S."/>
            <person name="Shea T."/>
            <person name="Shenoy N."/>
            <person name="Sisk P."/>
            <person name="Stolte C."/>
            <person name="Sykes S."/>
            <person name="Yandava C."/>
            <person name="Wortman J."/>
            <person name="Nusbaum C."/>
            <person name="Birren B."/>
        </authorList>
    </citation>
    <scope>NUCLEOTIDE SEQUENCE</scope>
    <source>
        <strain evidence="2">R3-111a-1</strain>
    </source>
</reference>
<sequence>MAKRLAQQGAGPILSKWKRYRFNAVLAQPRPARLSLLRQARAQGNSNDPKAQAARRDDGPSGGWVRRLLIWTGKTSDADCLALPYDVVSRQDPGLEPSSRPHRLDCGVG</sequence>
<evidence type="ECO:0000313" key="2">
    <source>
        <dbReference type="EMBL" id="EJT68657.1"/>
    </source>
</evidence>
<evidence type="ECO:0000313" key="3">
    <source>
        <dbReference type="EnsemblFungi" id="EJT68657"/>
    </source>
</evidence>
<protein>
    <submittedName>
        <fullName evidence="2 3">Uncharacterized protein</fullName>
    </submittedName>
</protein>
<dbReference type="HOGENOM" id="CLU_2184142_0_0_1"/>
<evidence type="ECO:0000313" key="4">
    <source>
        <dbReference type="Proteomes" id="UP000006039"/>
    </source>
</evidence>